<evidence type="ECO:0000256" key="2">
    <source>
        <dbReference type="ARBA" id="ARBA00006739"/>
    </source>
</evidence>
<dbReference type="InterPro" id="IPR001173">
    <property type="entry name" value="Glyco_trans_2-like"/>
</dbReference>
<dbReference type="Pfam" id="PF00535">
    <property type="entry name" value="Glycos_transf_2"/>
    <property type="match status" value="1"/>
</dbReference>
<dbReference type="PANTHER" id="PTHR43179:SF12">
    <property type="entry name" value="GALACTOFURANOSYLTRANSFERASE GLFT2"/>
    <property type="match status" value="1"/>
</dbReference>
<comment type="caution">
    <text evidence="6">The sequence shown here is derived from an EMBL/GenBank/DDBJ whole genome shotgun (WGS) entry which is preliminary data.</text>
</comment>
<accession>A0ABR7G1T6</accession>
<keyword evidence="3" id="KW-0328">Glycosyltransferase</keyword>
<comment type="pathway">
    <text evidence="1">Cell wall biogenesis; cell wall polysaccharide biosynthesis.</text>
</comment>
<name>A0ABR7G1T6_9FIRM</name>
<protein>
    <submittedName>
        <fullName evidence="6">Glycosyltransferase family 2 protein</fullName>
    </submittedName>
</protein>
<dbReference type="EMBL" id="JACOPD010000007">
    <property type="protein sequence ID" value="MBC5681389.1"/>
    <property type="molecule type" value="Genomic_DNA"/>
</dbReference>
<organism evidence="6 7">
    <name type="scientific">Lachnospira hominis</name>
    <name type="common">ex Liu et al. 2021</name>
    <dbReference type="NCBI Taxonomy" id="2763051"/>
    <lineage>
        <taxon>Bacteria</taxon>
        <taxon>Bacillati</taxon>
        <taxon>Bacillota</taxon>
        <taxon>Clostridia</taxon>
        <taxon>Lachnospirales</taxon>
        <taxon>Lachnospiraceae</taxon>
        <taxon>Lachnospira</taxon>
    </lineage>
</organism>
<dbReference type="RefSeq" id="WP_186837164.1">
    <property type="nucleotide sequence ID" value="NZ_JACOPD010000007.1"/>
</dbReference>
<gene>
    <name evidence="6" type="ORF">H8S01_10500</name>
</gene>
<dbReference type="InterPro" id="IPR029044">
    <property type="entry name" value="Nucleotide-diphossugar_trans"/>
</dbReference>
<dbReference type="Gene3D" id="3.90.550.10">
    <property type="entry name" value="Spore Coat Polysaccharide Biosynthesis Protein SpsA, Chain A"/>
    <property type="match status" value="1"/>
</dbReference>
<proteinExistence type="inferred from homology"/>
<reference evidence="6 7" key="1">
    <citation type="submission" date="2020-08" db="EMBL/GenBank/DDBJ databases">
        <title>Genome public.</title>
        <authorList>
            <person name="Liu C."/>
            <person name="Sun Q."/>
        </authorList>
    </citation>
    <scope>NUCLEOTIDE SEQUENCE [LARGE SCALE GENOMIC DNA]</scope>
    <source>
        <strain evidence="6 7">NSJ-43</strain>
    </source>
</reference>
<keyword evidence="4" id="KW-0808">Transferase</keyword>
<dbReference type="CDD" id="cd04186">
    <property type="entry name" value="GT_2_like_c"/>
    <property type="match status" value="1"/>
</dbReference>
<evidence type="ECO:0000259" key="5">
    <source>
        <dbReference type="Pfam" id="PF00535"/>
    </source>
</evidence>
<sequence>MNTNYDVSVVIINYNSKKYIDNLFESLIKLKHSDFTFQIVVVDNASTDDSIEYLESRHFDEYIPVKIVKSDVNRGFAGGNNFGVKYSDSEYIVFLNNDTAVDEMWLENLYHFIRDRKDCVMANSKLLFFYDYIPFTFKTSDKIELERTVRINEHDQYADGKFIENCLCEKEKLVCFGHTKVQLPLLDKDKAHTFLFKTITWNNETDAIIANGKEYKADDNGVIKIELSQEDVNRLKVTLIQNAGSGFDDVYNGYDIGFCKPDGEEYSKTYELTNGCGASIIMRKKDFDACGGFDEQFFMYYEDTDLSFRMKAGGGKIMYCPDSIVRHIHTGSSTEWSPFFTYHVYRNKLLFLYKNFNKKLFFMYFIRQYIDGIRSKDIQKKRGCKDAYKIAFKKEKGITYQA</sequence>
<evidence type="ECO:0000256" key="1">
    <source>
        <dbReference type="ARBA" id="ARBA00004776"/>
    </source>
</evidence>
<dbReference type="PANTHER" id="PTHR43179">
    <property type="entry name" value="RHAMNOSYLTRANSFERASE WBBL"/>
    <property type="match status" value="1"/>
</dbReference>
<evidence type="ECO:0000313" key="7">
    <source>
        <dbReference type="Proteomes" id="UP000628463"/>
    </source>
</evidence>
<dbReference type="Proteomes" id="UP000628463">
    <property type="component" value="Unassembled WGS sequence"/>
</dbReference>
<evidence type="ECO:0000256" key="3">
    <source>
        <dbReference type="ARBA" id="ARBA00022676"/>
    </source>
</evidence>
<keyword evidence="7" id="KW-1185">Reference proteome</keyword>
<comment type="similarity">
    <text evidence="2">Belongs to the glycosyltransferase 2 family.</text>
</comment>
<dbReference type="SUPFAM" id="SSF53448">
    <property type="entry name" value="Nucleotide-diphospho-sugar transferases"/>
    <property type="match status" value="1"/>
</dbReference>
<feature type="domain" description="Glycosyltransferase 2-like" evidence="5">
    <location>
        <begin position="8"/>
        <end position="123"/>
    </location>
</feature>
<evidence type="ECO:0000313" key="6">
    <source>
        <dbReference type="EMBL" id="MBC5681389.1"/>
    </source>
</evidence>
<evidence type="ECO:0000256" key="4">
    <source>
        <dbReference type="ARBA" id="ARBA00022679"/>
    </source>
</evidence>